<geneLocation type="plasmid" evidence="1">
    <name>unnamed</name>
</geneLocation>
<dbReference type="SUPFAM" id="SSF50998">
    <property type="entry name" value="Quinoprotein alcohol dehydrogenase-like"/>
    <property type="match status" value="1"/>
</dbReference>
<sequence length="609" mass="69028">MDRITKIAYIANRDCLLCSDIRGRVHYLDRSLNLLKSSPSTAYTNMINAITFTEEFIFTRDIKGVIGKWDADTLQPLDFHDDYSLRENEYLESLDEESSPSLARGIAAFNGKLYTTNGYAQFVVLDQDTFNVIKIHPPFNELSFVDGICVENADIQAISETCGMLHLGNIETHDFSKKISIDSGNVHIIRYDKKNSRFIATQDYGLDEDKNVRNGIVTLDMKTYEKKEYHFTTDDVEFLQFSDDYSLVIAGGFDGKVHIYDNSESELKLKKILGPFRHQLIGGSTIEDDLYLLMQSGELIRTDLEGRIKDELDFDYKCVWSIESHPTESNLIYCATGKGVKGYRFEDAPYNSVHFTPEFDNNHALGITFRVVPLNDGSYIALTRKNIIFRSNEQGEILWHTTVEDLPKNVAVNAENQFCLLGLDNGKVYELDVEKGKIVRTTKLNAPVYVLAYRENGEKVIGTKPGDFIICDTELNVLREFALDGYPKRMMNFGEKEFVVGSFGLVELNLDQGEAVNTYTELLWNTKENGSLLGEYSFVISYGKQIGVYKQGTEEMVDLVEPLYDFPKGMLGIESQQDHDILLVGGNGGFINVYRIVDGSPIKVRELYV</sequence>
<evidence type="ECO:0000313" key="1">
    <source>
        <dbReference type="EMBL" id="XDI35035.1"/>
    </source>
</evidence>
<accession>A0AB39BM82</accession>
<dbReference type="Gene3D" id="2.130.10.10">
    <property type="entry name" value="YVTN repeat-like/Quinoprotein amine dehydrogenase"/>
    <property type="match status" value="1"/>
</dbReference>
<dbReference type="InterPro" id="IPR015943">
    <property type="entry name" value="WD40/YVTN_repeat-like_dom_sf"/>
</dbReference>
<reference evidence="1" key="1">
    <citation type="submission" date="2024-07" db="EMBL/GenBank/DDBJ databases">
        <title>Identification and characteristics of an arsenic-resistant bacterial isolate, which belongs to a novel species.</title>
        <authorList>
            <person name="Juszczyk A."/>
            <person name="Kowalczyk A."/>
            <person name="Was K."/>
            <person name="Kosowicz W."/>
            <person name="Budzyn A."/>
            <person name="Latowski D."/>
        </authorList>
    </citation>
    <scope>NUCLEOTIDE SEQUENCE</scope>
    <source>
        <strain evidence="1">As8PL</strain>
        <plasmid evidence="1">unnamed</plasmid>
    </source>
</reference>
<dbReference type="InterPro" id="IPR011047">
    <property type="entry name" value="Quinoprotein_ADH-like_sf"/>
</dbReference>
<proteinExistence type="predicted"/>
<organism evidence="1">
    <name type="scientific">Alkalihalophilus sp. As8PL</name>
    <dbReference type="NCBI Taxonomy" id="3237103"/>
    <lineage>
        <taxon>Bacteria</taxon>
        <taxon>Bacillati</taxon>
        <taxon>Bacillota</taxon>
        <taxon>Bacilli</taxon>
        <taxon>Bacillales</taxon>
        <taxon>Bacillaceae</taxon>
        <taxon>Alkalihalophilus</taxon>
    </lineage>
</organism>
<protein>
    <submittedName>
        <fullName evidence="1">WD40 repeat domain-containing protein</fullName>
    </submittedName>
</protein>
<dbReference type="RefSeq" id="WP_368502652.1">
    <property type="nucleotide sequence ID" value="NZ_CP162550.1"/>
</dbReference>
<keyword evidence="1" id="KW-0614">Plasmid</keyword>
<dbReference type="EMBL" id="CP162550">
    <property type="protein sequence ID" value="XDI35035.1"/>
    <property type="molecule type" value="Genomic_DNA"/>
</dbReference>
<gene>
    <name evidence="1" type="ORF">AB3N04_00735</name>
</gene>
<dbReference type="AlphaFoldDB" id="A0AB39BM82"/>
<name>A0AB39BM82_9BACI</name>
<dbReference type="SUPFAM" id="SSF63829">
    <property type="entry name" value="Calcium-dependent phosphotriesterase"/>
    <property type="match status" value="1"/>
</dbReference>